<dbReference type="EMBL" id="LSRS01000003">
    <property type="protein sequence ID" value="KAF1085330.1"/>
    <property type="molecule type" value="Genomic_DNA"/>
</dbReference>
<keyword evidence="1" id="KW-0378">Hydrolase</keyword>
<gene>
    <name evidence="1" type="ORF">SPSYN_01466</name>
</gene>
<evidence type="ECO:0000313" key="1">
    <source>
        <dbReference type="EMBL" id="KAF1085330.1"/>
    </source>
</evidence>
<accession>A0A9D3AWE7</accession>
<dbReference type="OrthoDB" id="9789133at2"/>
<proteinExistence type="predicted"/>
<reference evidence="1" key="1">
    <citation type="submission" date="2016-02" db="EMBL/GenBank/DDBJ databases">
        <title>Draft Genome Sequence of Sporotomaculum syntrophicum Strain FB, a Syntrophic Benzoate Degrader.</title>
        <authorList>
            <person name="Nobu M.K."/>
            <person name="Narihiro T."/>
            <person name="Qiu Y.-L."/>
            <person name="Ohashi A."/>
            <person name="Liu W.-T."/>
            <person name="Yuji S."/>
        </authorList>
    </citation>
    <scope>NUCLEOTIDE SEQUENCE</scope>
    <source>
        <strain evidence="1">FB</strain>
    </source>
</reference>
<name>A0A9D3AWE7_9FIRM</name>
<dbReference type="SUPFAM" id="SSF56281">
    <property type="entry name" value="Metallo-hydrolase/oxidoreductase"/>
    <property type="match status" value="1"/>
</dbReference>
<dbReference type="GO" id="GO:0016787">
    <property type="term" value="F:hydrolase activity"/>
    <property type="evidence" value="ECO:0007669"/>
    <property type="project" value="UniProtKB-KW"/>
</dbReference>
<evidence type="ECO:0000313" key="2">
    <source>
        <dbReference type="Proteomes" id="UP000798488"/>
    </source>
</evidence>
<dbReference type="PANTHER" id="PTHR42967">
    <property type="entry name" value="METAL DEPENDENT HYDROLASE"/>
    <property type="match status" value="1"/>
</dbReference>
<dbReference type="RefSeq" id="WP_161821813.1">
    <property type="nucleotide sequence ID" value="NZ_LSRS01000003.1"/>
</dbReference>
<dbReference type="InterPro" id="IPR036866">
    <property type="entry name" value="RibonucZ/Hydroxyglut_hydro"/>
</dbReference>
<dbReference type="Pfam" id="PF13483">
    <property type="entry name" value="Lactamase_B_3"/>
    <property type="match status" value="1"/>
</dbReference>
<dbReference type="PANTHER" id="PTHR42967:SF1">
    <property type="entry name" value="MBL FOLD METALLO-HYDROLASE"/>
    <property type="match status" value="1"/>
</dbReference>
<dbReference type="Gene3D" id="3.60.15.10">
    <property type="entry name" value="Ribonuclease Z/Hydroxyacylglutathione hydrolase-like"/>
    <property type="match status" value="1"/>
</dbReference>
<organism evidence="1 2">
    <name type="scientific">Sporotomaculum syntrophicum</name>
    <dbReference type="NCBI Taxonomy" id="182264"/>
    <lineage>
        <taxon>Bacteria</taxon>
        <taxon>Bacillati</taxon>
        <taxon>Bacillota</taxon>
        <taxon>Clostridia</taxon>
        <taxon>Eubacteriales</taxon>
        <taxon>Desulfallaceae</taxon>
        <taxon>Sporotomaculum</taxon>
    </lineage>
</organism>
<dbReference type="AlphaFoldDB" id="A0A9D3AWE7"/>
<protein>
    <submittedName>
        <fullName evidence="1">Metal-dependent hydrolase</fullName>
    </submittedName>
</protein>
<sequence length="212" mass="23518">MQIQWLGHACFSLTLSNGKRIITDPFDKNVGYPQPQLTADIVTVSHQHSDHNAVQLVPGNPVAVKAVGQYAFNDINITGIPSYHDTRQGKQRGSNIIFIIEAEGLRACHLGDLGHILDPEQVKQIGSTDVLFIPVGGYFTIGAEDAVKVVEQLKPNYVIPMHYKTNYIDFPISTPDEFIKYYPGYQVNQELTLKAEKVSAAPKVIMLELNSK</sequence>
<comment type="caution">
    <text evidence="1">The sequence shown here is derived from an EMBL/GenBank/DDBJ whole genome shotgun (WGS) entry which is preliminary data.</text>
</comment>
<keyword evidence="2" id="KW-1185">Reference proteome</keyword>
<dbReference type="Proteomes" id="UP000798488">
    <property type="component" value="Unassembled WGS sequence"/>
</dbReference>